<dbReference type="PROSITE" id="PS50088">
    <property type="entry name" value="ANK_REPEAT"/>
    <property type="match status" value="4"/>
</dbReference>
<evidence type="ECO:0008006" key="6">
    <source>
        <dbReference type="Google" id="ProtNLM"/>
    </source>
</evidence>
<dbReference type="PANTHER" id="PTHR24171">
    <property type="entry name" value="ANKYRIN REPEAT DOMAIN-CONTAINING PROTEIN 39-RELATED"/>
    <property type="match status" value="1"/>
</dbReference>
<protein>
    <recommendedName>
        <fullName evidence="6">Ankyrin repeat domain-containing protein</fullName>
    </recommendedName>
</protein>
<keyword evidence="5" id="KW-1185">Reference proteome</keyword>
<dbReference type="PANTHER" id="PTHR24171:SF8">
    <property type="entry name" value="BRCA1-ASSOCIATED RING DOMAIN PROTEIN 1"/>
    <property type="match status" value="1"/>
</dbReference>
<dbReference type="InterPro" id="IPR036770">
    <property type="entry name" value="Ankyrin_rpt-contain_sf"/>
</dbReference>
<evidence type="ECO:0000256" key="3">
    <source>
        <dbReference type="PROSITE-ProRule" id="PRU00023"/>
    </source>
</evidence>
<dbReference type="SMART" id="SM00248">
    <property type="entry name" value="ANK"/>
    <property type="match status" value="5"/>
</dbReference>
<proteinExistence type="predicted"/>
<evidence type="ECO:0000256" key="1">
    <source>
        <dbReference type="ARBA" id="ARBA00022737"/>
    </source>
</evidence>
<evidence type="ECO:0000313" key="4">
    <source>
        <dbReference type="EMBL" id="GGA24537.1"/>
    </source>
</evidence>
<dbReference type="SUPFAM" id="SSF48403">
    <property type="entry name" value="Ankyrin repeat"/>
    <property type="match status" value="1"/>
</dbReference>
<dbReference type="Pfam" id="PF12796">
    <property type="entry name" value="Ank_2"/>
    <property type="match status" value="1"/>
</dbReference>
<keyword evidence="1" id="KW-0677">Repeat</keyword>
<evidence type="ECO:0000256" key="2">
    <source>
        <dbReference type="ARBA" id="ARBA00023043"/>
    </source>
</evidence>
<comment type="caution">
    <text evidence="4">The sequence shown here is derived from an EMBL/GenBank/DDBJ whole genome shotgun (WGS) entry which is preliminary data.</text>
</comment>
<keyword evidence="2 3" id="KW-0040">ANK repeat</keyword>
<feature type="repeat" description="ANK" evidence="3">
    <location>
        <begin position="115"/>
        <end position="147"/>
    </location>
</feature>
<dbReference type="RefSeq" id="WP_188793247.1">
    <property type="nucleotide sequence ID" value="NZ_BMJA01000001.1"/>
</dbReference>
<gene>
    <name evidence="4" type="ORF">GCM10010981_11280</name>
</gene>
<dbReference type="PROSITE" id="PS51257">
    <property type="entry name" value="PROKAR_LIPOPROTEIN"/>
    <property type="match status" value="1"/>
</dbReference>
<dbReference type="InterPro" id="IPR002110">
    <property type="entry name" value="Ankyrin_rpt"/>
</dbReference>
<accession>A0ABQ1FP20</accession>
<evidence type="ECO:0000313" key="5">
    <source>
        <dbReference type="Proteomes" id="UP000620046"/>
    </source>
</evidence>
<dbReference type="Gene3D" id="1.25.40.20">
    <property type="entry name" value="Ankyrin repeat-containing domain"/>
    <property type="match status" value="2"/>
</dbReference>
<sequence>MQGRRIVIVLVIAVVLLAGAYACFPPLRLWTRASALKQASNAQWVDAHRYDPEWFDAARAGRVDILRLLHDAHYPIDARSGSGYTALVLAAYDEQPEALDYLLRAGANACIADHNGNTALMGAIYKGHTDIARRLLHAGCPIDQANNAGETALAFAALFGRNDLLADLAHAGARLDSRDAQGQTPMAMAVKQGNQDMAAALRQLGARD</sequence>
<feature type="repeat" description="ANK" evidence="3">
    <location>
        <begin position="82"/>
        <end position="114"/>
    </location>
</feature>
<reference evidence="5" key="1">
    <citation type="journal article" date="2019" name="Int. J. Syst. Evol. Microbiol.">
        <title>The Global Catalogue of Microorganisms (GCM) 10K type strain sequencing project: providing services to taxonomists for standard genome sequencing and annotation.</title>
        <authorList>
            <consortium name="The Broad Institute Genomics Platform"/>
            <consortium name="The Broad Institute Genome Sequencing Center for Infectious Disease"/>
            <person name="Wu L."/>
            <person name="Ma J."/>
        </authorList>
    </citation>
    <scope>NUCLEOTIDE SEQUENCE [LARGE SCALE GENOMIC DNA]</scope>
    <source>
        <strain evidence="5">CGMCC 1.15439</strain>
    </source>
</reference>
<dbReference type="EMBL" id="BMJA01000001">
    <property type="protein sequence ID" value="GGA24537.1"/>
    <property type="molecule type" value="Genomic_DNA"/>
</dbReference>
<dbReference type="Proteomes" id="UP000620046">
    <property type="component" value="Unassembled WGS sequence"/>
</dbReference>
<organism evidence="4 5">
    <name type="scientific">Dyella nitratireducens</name>
    <dbReference type="NCBI Taxonomy" id="1849580"/>
    <lineage>
        <taxon>Bacteria</taxon>
        <taxon>Pseudomonadati</taxon>
        <taxon>Pseudomonadota</taxon>
        <taxon>Gammaproteobacteria</taxon>
        <taxon>Lysobacterales</taxon>
        <taxon>Rhodanobacteraceae</taxon>
        <taxon>Dyella</taxon>
    </lineage>
</organism>
<dbReference type="PROSITE" id="PS50297">
    <property type="entry name" value="ANK_REP_REGION"/>
    <property type="match status" value="3"/>
</dbReference>
<feature type="repeat" description="ANK" evidence="3">
    <location>
        <begin position="148"/>
        <end position="180"/>
    </location>
</feature>
<feature type="repeat" description="ANK" evidence="3">
    <location>
        <begin position="181"/>
        <end position="208"/>
    </location>
</feature>
<name>A0ABQ1FP20_9GAMM</name>